<dbReference type="RefSeq" id="WP_213497557.1">
    <property type="nucleotide sequence ID" value="NZ_CP074694.1"/>
</dbReference>
<feature type="transmembrane region" description="Helical" evidence="9">
    <location>
        <begin position="211"/>
        <end position="238"/>
    </location>
</feature>
<dbReference type="GO" id="GO:0015419">
    <property type="term" value="F:ABC-type sulfate transporter activity"/>
    <property type="evidence" value="ECO:0007669"/>
    <property type="project" value="InterPro"/>
</dbReference>
<dbReference type="InterPro" id="IPR000515">
    <property type="entry name" value="MetI-like"/>
</dbReference>
<keyword evidence="4 9" id="KW-0812">Transmembrane</keyword>
<sequence length="298" mass="32782">MEAKAQDVRDIVPYAKRRSSDPLLVRIVLIGLTFGIVGILVVVPLISVFVQAFSRGMLVYWKNITADPDTRHAIFLTLMVVPVAVAMNLIFGVAAAWTIARFRFPGRTILTTLIDLPFSVSPVVAGLVFVLLFGLQTPMGAWLREHGYQIIFAPPALVLTTAFVTFPFIARELIPVLEAVGSEEEIAARSLGASGWEMFFRITLPNIKWGLLYGVILCNARAMGEFGAVYVVSGRIASQTDTMPLRIEKLFQEYNTPAAFAVASVLTMLSLVTLLIKVGVERKLRQEKSRNSNLALKA</sequence>
<feature type="transmembrane region" description="Helical" evidence="9">
    <location>
        <begin position="112"/>
        <end position="135"/>
    </location>
</feature>
<evidence type="ECO:0000256" key="9">
    <source>
        <dbReference type="SAM" id="Phobius"/>
    </source>
</evidence>
<keyword evidence="6" id="KW-0764">Sulfate transport</keyword>
<evidence type="ECO:0000256" key="5">
    <source>
        <dbReference type="ARBA" id="ARBA00022989"/>
    </source>
</evidence>
<keyword evidence="12" id="KW-1185">Reference proteome</keyword>
<feature type="transmembrane region" description="Helical" evidence="9">
    <location>
        <begin position="147"/>
        <end position="169"/>
    </location>
</feature>
<dbReference type="NCBIfam" id="TIGR02140">
    <property type="entry name" value="permease_CysW"/>
    <property type="match status" value="1"/>
</dbReference>
<dbReference type="CDD" id="cd06261">
    <property type="entry name" value="TM_PBP2"/>
    <property type="match status" value="1"/>
</dbReference>
<dbReference type="AlphaFoldDB" id="A0A8E6EVF6"/>
<feature type="transmembrane region" description="Helical" evidence="9">
    <location>
        <begin position="23"/>
        <end position="53"/>
    </location>
</feature>
<evidence type="ECO:0000259" key="10">
    <source>
        <dbReference type="PROSITE" id="PS50928"/>
    </source>
</evidence>
<feature type="domain" description="ABC transmembrane type-1" evidence="10">
    <location>
        <begin position="74"/>
        <end position="277"/>
    </location>
</feature>
<dbReference type="PANTHER" id="PTHR30406:SF1">
    <property type="entry name" value="SULFATE TRANSPORT SYSTEM PERMEASE PROTEIN CYSW"/>
    <property type="match status" value="1"/>
</dbReference>
<dbReference type="GO" id="GO:0005886">
    <property type="term" value="C:plasma membrane"/>
    <property type="evidence" value="ECO:0007669"/>
    <property type="project" value="UniProtKB-SubCell"/>
</dbReference>
<evidence type="ECO:0000313" key="11">
    <source>
        <dbReference type="EMBL" id="QVL32665.1"/>
    </source>
</evidence>
<dbReference type="KEGG" id="tsph:KIH39_01740"/>
<name>A0A8E6EVF6_9BACT</name>
<evidence type="ECO:0000256" key="8">
    <source>
        <dbReference type="ARBA" id="ARBA00025323"/>
    </source>
</evidence>
<dbReference type="InterPro" id="IPR035906">
    <property type="entry name" value="MetI-like_sf"/>
</dbReference>
<evidence type="ECO:0000256" key="2">
    <source>
        <dbReference type="ARBA" id="ARBA00011779"/>
    </source>
</evidence>
<dbReference type="SUPFAM" id="SSF161098">
    <property type="entry name" value="MetI-like"/>
    <property type="match status" value="1"/>
</dbReference>
<protein>
    <submittedName>
        <fullName evidence="11">Sulfate ABC transporter permease subunit CysW</fullName>
    </submittedName>
</protein>
<dbReference type="Gene3D" id="1.10.3720.10">
    <property type="entry name" value="MetI-like"/>
    <property type="match status" value="1"/>
</dbReference>
<evidence type="ECO:0000256" key="3">
    <source>
        <dbReference type="ARBA" id="ARBA00022448"/>
    </source>
</evidence>
<keyword evidence="7 9" id="KW-0472">Membrane</keyword>
<gene>
    <name evidence="11" type="primary">cysW</name>
    <name evidence="11" type="ORF">KIH39_01740</name>
</gene>
<keyword evidence="5 9" id="KW-1133">Transmembrane helix</keyword>
<evidence type="ECO:0000256" key="4">
    <source>
        <dbReference type="ARBA" id="ARBA00022692"/>
    </source>
</evidence>
<feature type="transmembrane region" description="Helical" evidence="9">
    <location>
        <begin position="258"/>
        <end position="280"/>
    </location>
</feature>
<dbReference type="PANTHER" id="PTHR30406">
    <property type="entry name" value="SULFATE TRANSPORT SYSTEM PERMEASE PROTEIN"/>
    <property type="match status" value="1"/>
</dbReference>
<reference evidence="11" key="1">
    <citation type="submission" date="2021-05" db="EMBL/GenBank/DDBJ databases">
        <title>Complete genome sequence of the cellulolytic planctomycete Telmatocola sphagniphila SP2T and characterization of the first cellulase from planctomycetes.</title>
        <authorList>
            <person name="Rakitin A.L."/>
            <person name="Beletsky A.V."/>
            <person name="Naumoff D.G."/>
            <person name="Kulichevskaya I.S."/>
            <person name="Mardanov A.V."/>
            <person name="Ravin N.V."/>
            <person name="Dedysh S.N."/>
        </authorList>
    </citation>
    <scope>NUCLEOTIDE SEQUENCE</scope>
    <source>
        <strain evidence="11">SP2T</strain>
    </source>
</reference>
<evidence type="ECO:0000313" key="12">
    <source>
        <dbReference type="Proteomes" id="UP000676194"/>
    </source>
</evidence>
<organism evidence="11 12">
    <name type="scientific">Telmatocola sphagniphila</name>
    <dbReference type="NCBI Taxonomy" id="1123043"/>
    <lineage>
        <taxon>Bacteria</taxon>
        <taxon>Pseudomonadati</taxon>
        <taxon>Planctomycetota</taxon>
        <taxon>Planctomycetia</taxon>
        <taxon>Gemmatales</taxon>
        <taxon>Gemmataceae</taxon>
    </lineage>
</organism>
<proteinExistence type="predicted"/>
<comment type="function">
    <text evidence="8">Part of the ABC transporter complex CysAWTP (TC 3.A.1.6.1) involved in sulfate/thiosulfate import. Probably responsible for the translocation of the substrate across the membrane.</text>
</comment>
<dbReference type="NCBIfam" id="TIGR00969">
    <property type="entry name" value="3a0106s02"/>
    <property type="match status" value="1"/>
</dbReference>
<evidence type="ECO:0000256" key="7">
    <source>
        <dbReference type="ARBA" id="ARBA00023136"/>
    </source>
</evidence>
<evidence type="ECO:0000256" key="6">
    <source>
        <dbReference type="ARBA" id="ARBA00023032"/>
    </source>
</evidence>
<accession>A0A8E6EVF6</accession>
<comment type="subcellular location">
    <subcellularLocation>
        <location evidence="1">Cell membrane</location>
        <topology evidence="1">Multi-pass membrane protein</topology>
    </subcellularLocation>
</comment>
<dbReference type="PROSITE" id="PS50928">
    <property type="entry name" value="ABC_TM1"/>
    <property type="match status" value="1"/>
</dbReference>
<dbReference type="EMBL" id="CP074694">
    <property type="protein sequence ID" value="QVL32665.1"/>
    <property type="molecule type" value="Genomic_DNA"/>
</dbReference>
<feature type="transmembrane region" description="Helical" evidence="9">
    <location>
        <begin position="73"/>
        <end position="100"/>
    </location>
</feature>
<keyword evidence="3" id="KW-0813">Transport</keyword>
<dbReference type="Proteomes" id="UP000676194">
    <property type="component" value="Chromosome"/>
</dbReference>
<evidence type="ECO:0000256" key="1">
    <source>
        <dbReference type="ARBA" id="ARBA00004651"/>
    </source>
</evidence>
<comment type="subunit">
    <text evidence="2">The complex is composed of two ATP-binding proteins (CysA), two transmembrane proteins (CysT and CysW) and a solute-binding protein (CysP).</text>
</comment>
<dbReference type="InterPro" id="IPR005667">
    <property type="entry name" value="Sulph_transpt2"/>
</dbReference>
<dbReference type="InterPro" id="IPR011866">
    <property type="entry name" value="CysW_permease"/>
</dbReference>
<dbReference type="Pfam" id="PF00528">
    <property type="entry name" value="BPD_transp_1"/>
    <property type="match status" value="1"/>
</dbReference>